<comment type="caution">
    <text evidence="1">The sequence shown here is derived from an EMBL/GenBank/DDBJ whole genome shotgun (WGS) entry which is preliminary data.</text>
</comment>
<sequence>MHRDLFLVAPFFSSMTRGDPLYSPSSCCFGWAGGDRGRRRESLPSAGAAVTHGHSTAVFATLAPHALFTWLLPSNSLVLMQKNLEEEEPGLNVKIQGGKKWGTDCVLFQKRLKCMELHNTVYCSEAAS</sequence>
<evidence type="ECO:0000313" key="2">
    <source>
        <dbReference type="Proteomes" id="UP000550707"/>
    </source>
</evidence>
<gene>
    <name evidence="1" type="ORF">HJG59_010339</name>
</gene>
<dbReference type="EMBL" id="JACASF010000003">
    <property type="protein sequence ID" value="KAF6489949.1"/>
    <property type="molecule type" value="Genomic_DNA"/>
</dbReference>
<reference evidence="1 2" key="1">
    <citation type="journal article" date="2020" name="Nature">
        <title>Six reference-quality genomes reveal evolution of bat adaptations.</title>
        <authorList>
            <person name="Jebb D."/>
            <person name="Huang Z."/>
            <person name="Pippel M."/>
            <person name="Hughes G.M."/>
            <person name="Lavrichenko K."/>
            <person name="Devanna P."/>
            <person name="Winkler S."/>
            <person name="Jermiin L.S."/>
            <person name="Skirmuntt E.C."/>
            <person name="Katzourakis A."/>
            <person name="Burkitt-Gray L."/>
            <person name="Ray D.A."/>
            <person name="Sullivan K.A.M."/>
            <person name="Roscito J.G."/>
            <person name="Kirilenko B.M."/>
            <person name="Davalos L.M."/>
            <person name="Corthals A.P."/>
            <person name="Power M.L."/>
            <person name="Jones G."/>
            <person name="Ransome R.D."/>
            <person name="Dechmann D.K.N."/>
            <person name="Locatelli A.G."/>
            <person name="Puechmaille S.J."/>
            <person name="Fedrigo O."/>
            <person name="Jarvis E.D."/>
            <person name="Hiller M."/>
            <person name="Vernes S.C."/>
            <person name="Myers E.W."/>
            <person name="Teeling E.C."/>
        </authorList>
    </citation>
    <scope>NUCLEOTIDE SEQUENCE [LARGE SCALE GENOMIC DNA]</scope>
    <source>
        <strain evidence="1">MMolMol1</strain>
        <tissue evidence="1">Muscle</tissue>
    </source>
</reference>
<proteinExistence type="predicted"/>
<keyword evidence="2" id="KW-1185">Reference proteome</keyword>
<dbReference type="InParanoid" id="A0A7J8J0L9"/>
<name>A0A7J8J0L9_MOLMO</name>
<evidence type="ECO:0000313" key="1">
    <source>
        <dbReference type="EMBL" id="KAF6489949.1"/>
    </source>
</evidence>
<organism evidence="1 2">
    <name type="scientific">Molossus molossus</name>
    <name type="common">Pallas' mastiff bat</name>
    <name type="synonym">Vespertilio molossus</name>
    <dbReference type="NCBI Taxonomy" id="27622"/>
    <lineage>
        <taxon>Eukaryota</taxon>
        <taxon>Metazoa</taxon>
        <taxon>Chordata</taxon>
        <taxon>Craniata</taxon>
        <taxon>Vertebrata</taxon>
        <taxon>Euteleostomi</taxon>
        <taxon>Mammalia</taxon>
        <taxon>Eutheria</taxon>
        <taxon>Laurasiatheria</taxon>
        <taxon>Chiroptera</taxon>
        <taxon>Yangochiroptera</taxon>
        <taxon>Molossidae</taxon>
        <taxon>Molossus</taxon>
    </lineage>
</organism>
<accession>A0A7J8J0L9</accession>
<dbReference type="AlphaFoldDB" id="A0A7J8J0L9"/>
<protein>
    <submittedName>
        <fullName evidence="1">Uncharacterized protein</fullName>
    </submittedName>
</protein>
<dbReference type="Proteomes" id="UP000550707">
    <property type="component" value="Unassembled WGS sequence"/>
</dbReference>